<keyword evidence="1" id="KW-0472">Membrane</keyword>
<keyword evidence="1" id="KW-0812">Transmembrane</keyword>
<protein>
    <submittedName>
        <fullName evidence="2">Uncharacterized protein</fullName>
    </submittedName>
</protein>
<reference evidence="2" key="1">
    <citation type="submission" date="2020-09" db="EMBL/GenBank/DDBJ databases">
        <authorList>
            <person name="Kikuchi T."/>
        </authorList>
    </citation>
    <scope>NUCLEOTIDE SEQUENCE</scope>
    <source>
        <strain evidence="2">SH1</strain>
    </source>
</reference>
<gene>
    <name evidence="2" type="ORF">BOKJ2_LOCUS7533</name>
</gene>
<dbReference type="AlphaFoldDB" id="A0A811KPE5"/>
<evidence type="ECO:0000313" key="2">
    <source>
        <dbReference type="EMBL" id="CAD5218323.1"/>
    </source>
</evidence>
<comment type="caution">
    <text evidence="2">The sequence shown here is derived from an EMBL/GenBank/DDBJ whole genome shotgun (WGS) entry which is preliminary data.</text>
</comment>
<accession>A0A811KPE5</accession>
<dbReference type="EMBL" id="CAJFDH010000004">
    <property type="protein sequence ID" value="CAD5218323.1"/>
    <property type="molecule type" value="Genomic_DNA"/>
</dbReference>
<name>A0A811KPE5_9BILA</name>
<sequence>MSILLPGANCSNFVCLNKTRCVVDELNNGIGCFRPQAKFQDYSAAEMVLWGAITICSAFTIASLICAAVLLLVSCFYVAQWLLTSTAQRYRAYVFRQDDLPTYSQAVRNRPK</sequence>
<dbReference type="EMBL" id="CAJFCW020000004">
    <property type="protein sequence ID" value="CAG9110021.1"/>
    <property type="molecule type" value="Genomic_DNA"/>
</dbReference>
<keyword evidence="1" id="KW-1133">Transmembrane helix</keyword>
<proteinExistence type="predicted"/>
<keyword evidence="3" id="KW-1185">Reference proteome</keyword>
<evidence type="ECO:0000313" key="3">
    <source>
        <dbReference type="Proteomes" id="UP000614601"/>
    </source>
</evidence>
<feature type="transmembrane region" description="Helical" evidence="1">
    <location>
        <begin position="48"/>
        <end position="79"/>
    </location>
</feature>
<dbReference type="OrthoDB" id="10383672at2759"/>
<dbReference type="Proteomes" id="UP000783686">
    <property type="component" value="Unassembled WGS sequence"/>
</dbReference>
<dbReference type="Proteomes" id="UP000614601">
    <property type="component" value="Unassembled WGS sequence"/>
</dbReference>
<organism evidence="2 3">
    <name type="scientific">Bursaphelenchus okinawaensis</name>
    <dbReference type="NCBI Taxonomy" id="465554"/>
    <lineage>
        <taxon>Eukaryota</taxon>
        <taxon>Metazoa</taxon>
        <taxon>Ecdysozoa</taxon>
        <taxon>Nematoda</taxon>
        <taxon>Chromadorea</taxon>
        <taxon>Rhabditida</taxon>
        <taxon>Tylenchina</taxon>
        <taxon>Tylenchomorpha</taxon>
        <taxon>Aphelenchoidea</taxon>
        <taxon>Aphelenchoididae</taxon>
        <taxon>Bursaphelenchus</taxon>
    </lineage>
</organism>
<evidence type="ECO:0000256" key="1">
    <source>
        <dbReference type="SAM" id="Phobius"/>
    </source>
</evidence>